<dbReference type="InterPro" id="IPR023159">
    <property type="entry name" value="SO1590-like_sf"/>
</dbReference>
<name>A0A918AKQ2_9PSEU</name>
<dbReference type="AlphaFoldDB" id="A0A918AKQ2"/>
<gene>
    <name evidence="1" type="ORF">GCM10010185_24610</name>
    <name evidence="2" type="ORF">GCM10010185_68530</name>
</gene>
<evidence type="ECO:0000313" key="1">
    <source>
        <dbReference type="EMBL" id="GGP51660.1"/>
    </source>
</evidence>
<reference evidence="1" key="1">
    <citation type="journal article" date="2014" name="Int. J. Syst. Evol. Microbiol.">
        <title>Complete genome sequence of Corynebacterium casei LMG S-19264T (=DSM 44701T), isolated from a smear-ripened cheese.</title>
        <authorList>
            <consortium name="US DOE Joint Genome Institute (JGI-PGF)"/>
            <person name="Walter F."/>
            <person name="Albersmeier A."/>
            <person name="Kalinowski J."/>
            <person name="Ruckert C."/>
        </authorList>
    </citation>
    <scope>NUCLEOTIDE SEQUENCE</scope>
    <source>
        <strain evidence="1">JCM 3313</strain>
    </source>
</reference>
<dbReference type="InterPro" id="IPR021607">
    <property type="entry name" value="DUF3224"/>
</dbReference>
<evidence type="ECO:0000313" key="3">
    <source>
        <dbReference type="Proteomes" id="UP000639606"/>
    </source>
</evidence>
<dbReference type="Gene3D" id="2.40.350.10">
    <property type="entry name" value="SO1590-like"/>
    <property type="match status" value="1"/>
</dbReference>
<comment type="caution">
    <text evidence="1">The sequence shown here is derived from an EMBL/GenBank/DDBJ whole genome shotgun (WGS) entry which is preliminary data.</text>
</comment>
<dbReference type="EMBL" id="BMRG01000004">
    <property type="protein sequence ID" value="GGP51660.1"/>
    <property type="molecule type" value="Genomic_DNA"/>
</dbReference>
<protein>
    <recommendedName>
        <fullName evidence="4">DUF3224 domain-containing protein</fullName>
    </recommendedName>
</protein>
<dbReference type="EMBL" id="BMRG01000027">
    <property type="protein sequence ID" value="GGP84980.1"/>
    <property type="molecule type" value="Genomic_DNA"/>
</dbReference>
<dbReference type="Proteomes" id="UP000639606">
    <property type="component" value="Unassembled WGS sequence"/>
</dbReference>
<evidence type="ECO:0000313" key="2">
    <source>
        <dbReference type="EMBL" id="GGP84980.1"/>
    </source>
</evidence>
<reference evidence="1" key="2">
    <citation type="submission" date="2020-09" db="EMBL/GenBank/DDBJ databases">
        <authorList>
            <person name="Sun Q."/>
            <person name="Ohkuma M."/>
        </authorList>
    </citation>
    <scope>NUCLEOTIDE SEQUENCE</scope>
    <source>
        <strain evidence="1">JCM 3313</strain>
    </source>
</reference>
<dbReference type="Pfam" id="PF11528">
    <property type="entry name" value="DUF3224"/>
    <property type="match status" value="1"/>
</dbReference>
<accession>A0A918AKQ2</accession>
<dbReference type="SUPFAM" id="SSF159238">
    <property type="entry name" value="SO1590-like"/>
    <property type="match status" value="1"/>
</dbReference>
<dbReference type="RefSeq" id="WP_189223375.1">
    <property type="nucleotide sequence ID" value="NZ_BMRG01000004.1"/>
</dbReference>
<keyword evidence="3" id="KW-1185">Reference proteome</keyword>
<evidence type="ECO:0008006" key="4">
    <source>
        <dbReference type="Google" id="ProtNLM"/>
    </source>
</evidence>
<sequence>MGTQAKSGFEVLTWEQNPLDGDGVMVTRTTSRHRLTGDVDGEAMAEFLMAHPTESEAEIVGLFRVTGAVGGRFGSFVLRAHLTFSGGAVQGELAVVSGSGTNELSGLSGSGEYRSEGTRVGAITLEYDIA</sequence>
<proteinExistence type="predicted"/>
<organism evidence="1 3">
    <name type="scientific">Saccharothrix coeruleofusca</name>
    <dbReference type="NCBI Taxonomy" id="33919"/>
    <lineage>
        <taxon>Bacteria</taxon>
        <taxon>Bacillati</taxon>
        <taxon>Actinomycetota</taxon>
        <taxon>Actinomycetes</taxon>
        <taxon>Pseudonocardiales</taxon>
        <taxon>Pseudonocardiaceae</taxon>
        <taxon>Saccharothrix</taxon>
    </lineage>
</organism>